<proteinExistence type="predicted"/>
<reference evidence="1 2" key="1">
    <citation type="journal article" date="2015" name="Stand. Genomic Sci.">
        <title>Genomic Encyclopedia of Bacterial and Archaeal Type Strains, Phase III: the genomes of soil and plant-associated and newly described type strains.</title>
        <authorList>
            <person name="Whitman W.B."/>
            <person name="Woyke T."/>
            <person name="Klenk H.P."/>
            <person name="Zhou Y."/>
            <person name="Lilburn T.G."/>
            <person name="Beck B.J."/>
            <person name="De Vos P."/>
            <person name="Vandamme P."/>
            <person name="Eisen J.A."/>
            <person name="Garrity G."/>
            <person name="Hugenholtz P."/>
            <person name="Kyrpides N.C."/>
        </authorList>
    </citation>
    <scope>NUCLEOTIDE SEQUENCE [LARGE SCALE GENOMIC DNA]</scope>
    <source>
        <strain evidence="1 2">CV53</strain>
    </source>
</reference>
<evidence type="ECO:0000313" key="2">
    <source>
        <dbReference type="Proteomes" id="UP000295689"/>
    </source>
</evidence>
<dbReference type="EMBL" id="SLVV01000006">
    <property type="protein sequence ID" value="TCN24844.1"/>
    <property type="molecule type" value="Genomic_DNA"/>
</dbReference>
<evidence type="ECO:0000313" key="1">
    <source>
        <dbReference type="EMBL" id="TCN24844.1"/>
    </source>
</evidence>
<dbReference type="RefSeq" id="WP_132005984.1">
    <property type="nucleotide sequence ID" value="NZ_JABUHM010000004.1"/>
</dbReference>
<comment type="caution">
    <text evidence="1">The sequence shown here is derived from an EMBL/GenBank/DDBJ whole genome shotgun (WGS) entry which is preliminary data.</text>
</comment>
<dbReference type="Pfam" id="PF07070">
    <property type="entry name" value="Spo0M"/>
    <property type="match status" value="1"/>
</dbReference>
<sequence>MSIFNKVFASIGIGSAQVDTRLESDTVVPGEEVRGIVHVKGGRTEQKVDEIYLSLHTTYIKESDDKKYTATATIDRFRLNDPFTIQPSETKEIPFSFILPIDVPVSIGRTKIWVATGLDIKNAVDPSDKDSLKVLPNSLMDSIFSAAEDLGFRLRNADCEQAPHGLRRNYPFVQEFEFVPISGSFRGKLDELEMVFFPVSENEVEIFMQVDRKARGLGGFLAEAFEMDESNVVLTVTRNDVPNLSQKLHAAISRYC</sequence>
<organism evidence="1 2">
    <name type="scientific">Mesobacillus foraminis</name>
    <dbReference type="NCBI Taxonomy" id="279826"/>
    <lineage>
        <taxon>Bacteria</taxon>
        <taxon>Bacillati</taxon>
        <taxon>Bacillota</taxon>
        <taxon>Bacilli</taxon>
        <taxon>Bacillales</taxon>
        <taxon>Bacillaceae</taxon>
        <taxon>Mesobacillus</taxon>
    </lineage>
</organism>
<dbReference type="Proteomes" id="UP000295689">
    <property type="component" value="Unassembled WGS sequence"/>
</dbReference>
<keyword evidence="2" id="KW-1185">Reference proteome</keyword>
<dbReference type="InterPro" id="IPR009776">
    <property type="entry name" value="Spore_0_M"/>
</dbReference>
<dbReference type="PANTHER" id="PTHR40053">
    <property type="entry name" value="SPORULATION-CONTROL PROTEIN SPO0M"/>
    <property type="match status" value="1"/>
</dbReference>
<name>A0A4R2BG15_9BACI</name>
<dbReference type="AlphaFoldDB" id="A0A4R2BG15"/>
<dbReference type="PANTHER" id="PTHR40053:SF1">
    <property type="entry name" value="SPORULATION-CONTROL PROTEIN SPO0M"/>
    <property type="match status" value="1"/>
</dbReference>
<gene>
    <name evidence="1" type="ORF">EV146_10643</name>
</gene>
<protein>
    <submittedName>
        <fullName evidence="1">Sporulation-control protein</fullName>
    </submittedName>
</protein>
<accession>A0A4R2BG15</accession>